<evidence type="ECO:0000313" key="9">
    <source>
        <dbReference type="Proteomes" id="UP000219356"/>
    </source>
</evidence>
<feature type="transmembrane region" description="Helical" evidence="7">
    <location>
        <begin position="246"/>
        <end position="265"/>
    </location>
</feature>
<dbReference type="OrthoDB" id="9814523at2"/>
<dbReference type="NCBIfam" id="NF007790">
    <property type="entry name" value="PRK10484.1"/>
    <property type="match status" value="1"/>
</dbReference>
<evidence type="ECO:0000313" key="8">
    <source>
        <dbReference type="EMBL" id="SNZ03667.1"/>
    </source>
</evidence>
<dbReference type="EMBL" id="OBEK01000001">
    <property type="protein sequence ID" value="SNZ03667.1"/>
    <property type="molecule type" value="Genomic_DNA"/>
</dbReference>
<evidence type="ECO:0000256" key="5">
    <source>
        <dbReference type="ARBA" id="ARBA00023136"/>
    </source>
</evidence>
<feature type="transmembrane region" description="Helical" evidence="7">
    <location>
        <begin position="440"/>
        <end position="459"/>
    </location>
</feature>
<keyword evidence="9" id="KW-1185">Reference proteome</keyword>
<dbReference type="Proteomes" id="UP000219356">
    <property type="component" value="Unassembled WGS sequence"/>
</dbReference>
<protein>
    <submittedName>
        <fullName evidence="8">Solute:Na+ symporter, SSS family</fullName>
    </submittedName>
</protein>
<dbReference type="Pfam" id="PF00474">
    <property type="entry name" value="SSF"/>
    <property type="match status" value="1"/>
</dbReference>
<comment type="subcellular location">
    <subcellularLocation>
        <location evidence="1">Membrane</location>
        <topology evidence="1">Multi-pass membrane protein</topology>
    </subcellularLocation>
</comment>
<dbReference type="CDD" id="cd10328">
    <property type="entry name" value="SLC5sbd_YidK"/>
    <property type="match status" value="1"/>
</dbReference>
<dbReference type="Gene3D" id="1.20.1730.10">
    <property type="entry name" value="Sodium/glucose cotransporter"/>
    <property type="match status" value="1"/>
</dbReference>
<dbReference type="PANTHER" id="PTHR11819:SF195">
    <property type="entry name" value="SODIUM_GLUCOSE COTRANSPORTER 4"/>
    <property type="match status" value="1"/>
</dbReference>
<feature type="transmembrane region" description="Helical" evidence="7">
    <location>
        <begin position="165"/>
        <end position="184"/>
    </location>
</feature>
<feature type="transmembrane region" description="Helical" evidence="7">
    <location>
        <begin position="517"/>
        <end position="538"/>
    </location>
</feature>
<reference evidence="9" key="1">
    <citation type="submission" date="2017-09" db="EMBL/GenBank/DDBJ databases">
        <authorList>
            <person name="Varghese N."/>
            <person name="Submissions S."/>
        </authorList>
    </citation>
    <scope>NUCLEOTIDE SEQUENCE [LARGE SCALE GENOMIC DNA]</scope>
    <source>
        <strain evidence="9">CGMCC 1.8913</strain>
    </source>
</reference>
<dbReference type="RefSeq" id="WP_097038796.1">
    <property type="nucleotide sequence ID" value="NZ_OBEK01000001.1"/>
</dbReference>
<feature type="transmembrane region" description="Helical" evidence="7">
    <location>
        <begin position="39"/>
        <end position="60"/>
    </location>
</feature>
<feature type="transmembrane region" description="Helical" evidence="7">
    <location>
        <begin position="384"/>
        <end position="403"/>
    </location>
</feature>
<comment type="similarity">
    <text evidence="2 6">Belongs to the sodium:solute symporter (SSF) (TC 2.A.21) family.</text>
</comment>
<dbReference type="InterPro" id="IPR038377">
    <property type="entry name" value="Na/Glc_symporter_sf"/>
</dbReference>
<dbReference type="PANTHER" id="PTHR11819">
    <property type="entry name" value="SOLUTE CARRIER FAMILY 5"/>
    <property type="match status" value="1"/>
</dbReference>
<accession>A0A285N4B7</accession>
<feature type="transmembrane region" description="Helical" evidence="7">
    <location>
        <begin position="127"/>
        <end position="153"/>
    </location>
</feature>
<keyword evidence="4 7" id="KW-1133">Transmembrane helix</keyword>
<keyword evidence="5 7" id="KW-0472">Membrane</keyword>
<feature type="transmembrane region" description="Helical" evidence="7">
    <location>
        <begin position="415"/>
        <end position="433"/>
    </location>
</feature>
<dbReference type="GO" id="GO:0005412">
    <property type="term" value="F:D-glucose:sodium symporter activity"/>
    <property type="evidence" value="ECO:0007669"/>
    <property type="project" value="TreeGrafter"/>
</dbReference>
<dbReference type="PROSITE" id="PS50283">
    <property type="entry name" value="NA_SOLUT_SYMP_3"/>
    <property type="match status" value="1"/>
</dbReference>
<evidence type="ECO:0000256" key="6">
    <source>
        <dbReference type="RuleBase" id="RU362091"/>
    </source>
</evidence>
<keyword evidence="3 7" id="KW-0812">Transmembrane</keyword>
<dbReference type="AlphaFoldDB" id="A0A285N4B7"/>
<evidence type="ECO:0000256" key="3">
    <source>
        <dbReference type="ARBA" id="ARBA00022692"/>
    </source>
</evidence>
<sequence>MFSIGEIIFILATCAIFMALVAGVSYYMTKGNVGTADEYFLAGRGLTGVFIAGSLVLTNLSAEQLIGLNGQSFANDMSGMAWEVTAGLAAIIMAIFLLPKFLGIGISTVPEFLSKRYDETVRRMTVILFLLGYMCVTIPSMLYSGGVAVLQLFDLPELLNITYTQALWLTIWFVGIIGAIYAIFGGLRAVAVSDTLNGIGLVIIGFLVPILGFIMLGDGSLVQGMKHIVHNSPEKLNAIGSSDDNVPFFSIFTGIIFANLFYWALNQYVIQRALGAKNLAEGQKGVLFTGYLKLLVPIFMLLPGLIAFHMYGDSIRDSDLSYPTLVSDVLPIWMLGFFLAVLFGAVLSSFNSILNSVATLLVLDIYKPVFNPEASDDKLIKVSKILGILIALVSFFVAPFLMYAPNGLWNLIRQFTGFFNIPILVIVLMGMLFKRIPSMAAKVVIGFHVLAYYMMVWGFRQIFDWDPGINYIHVYGILLGIEVVFMLIMAKAKPLQTIKPVFYAENGEDHLVPWKHAIPASITLIMAILFVYVVFSPIGLAYENAAVSNWFWPSVAVLVVATIILYIVSLKFWHKKYSNYVEKQTEAARESRISED</sequence>
<feature type="transmembrane region" description="Helical" evidence="7">
    <location>
        <begin position="6"/>
        <end position="27"/>
    </location>
</feature>
<dbReference type="NCBIfam" id="TIGR00813">
    <property type="entry name" value="sss"/>
    <property type="match status" value="1"/>
</dbReference>
<organism evidence="8 9">
    <name type="scientific">Terribacillus aidingensis</name>
    <dbReference type="NCBI Taxonomy" id="586416"/>
    <lineage>
        <taxon>Bacteria</taxon>
        <taxon>Bacillati</taxon>
        <taxon>Bacillota</taxon>
        <taxon>Bacilli</taxon>
        <taxon>Bacillales</taxon>
        <taxon>Bacillaceae</taxon>
        <taxon>Terribacillus</taxon>
    </lineage>
</organism>
<feature type="transmembrane region" description="Helical" evidence="7">
    <location>
        <begin position="550"/>
        <end position="568"/>
    </location>
</feature>
<feature type="transmembrane region" description="Helical" evidence="7">
    <location>
        <begin position="196"/>
        <end position="216"/>
    </location>
</feature>
<dbReference type="InterPro" id="IPR001734">
    <property type="entry name" value="Na/solute_symporter"/>
</dbReference>
<evidence type="ECO:0000256" key="7">
    <source>
        <dbReference type="SAM" id="Phobius"/>
    </source>
</evidence>
<dbReference type="GO" id="GO:0005886">
    <property type="term" value="C:plasma membrane"/>
    <property type="evidence" value="ECO:0007669"/>
    <property type="project" value="TreeGrafter"/>
</dbReference>
<feature type="transmembrane region" description="Helical" evidence="7">
    <location>
        <begin position="471"/>
        <end position="490"/>
    </location>
</feature>
<name>A0A285N4B7_9BACI</name>
<feature type="transmembrane region" description="Helical" evidence="7">
    <location>
        <begin position="80"/>
        <end position="106"/>
    </location>
</feature>
<feature type="transmembrane region" description="Helical" evidence="7">
    <location>
        <begin position="332"/>
        <end position="363"/>
    </location>
</feature>
<evidence type="ECO:0000256" key="4">
    <source>
        <dbReference type="ARBA" id="ARBA00022989"/>
    </source>
</evidence>
<gene>
    <name evidence="8" type="ORF">SAMN05421503_0422</name>
</gene>
<evidence type="ECO:0000256" key="1">
    <source>
        <dbReference type="ARBA" id="ARBA00004141"/>
    </source>
</evidence>
<evidence type="ECO:0000256" key="2">
    <source>
        <dbReference type="ARBA" id="ARBA00006434"/>
    </source>
</evidence>
<feature type="transmembrane region" description="Helical" evidence="7">
    <location>
        <begin position="286"/>
        <end position="312"/>
    </location>
</feature>
<proteinExistence type="inferred from homology"/>